<dbReference type="Proteomes" id="UP000193944">
    <property type="component" value="Unassembled WGS sequence"/>
</dbReference>
<proteinExistence type="predicted"/>
<name>A0A1Y1XRC8_9FUNG</name>
<comment type="caution">
    <text evidence="2">The sequence shown here is derived from an EMBL/GenBank/DDBJ whole genome shotgun (WGS) entry which is preliminary data.</text>
</comment>
<evidence type="ECO:0000256" key="1">
    <source>
        <dbReference type="SAM" id="Phobius"/>
    </source>
</evidence>
<keyword evidence="1" id="KW-1133">Transmembrane helix</keyword>
<protein>
    <submittedName>
        <fullName evidence="2">Uncharacterized protein</fullName>
    </submittedName>
</protein>
<sequence length="101" mass="11974">MPILSHNKYGKSSYYDNLKVYEIKIINITNLRFDENIFLCLILTFSLNIFFSLSLSEYEKQIEIIDDINISISIILLLLIIMDWNIVIMSKKYLKNLDSFK</sequence>
<keyword evidence="1" id="KW-0812">Transmembrane</keyword>
<gene>
    <name evidence="2" type="ORF">BCR32DRAFT_239771</name>
</gene>
<feature type="transmembrane region" description="Helical" evidence="1">
    <location>
        <begin position="37"/>
        <end position="56"/>
    </location>
</feature>
<accession>A0A1Y1XRC8</accession>
<keyword evidence="1" id="KW-0472">Membrane</keyword>
<reference evidence="2 3" key="1">
    <citation type="submission" date="2016-08" db="EMBL/GenBank/DDBJ databases">
        <title>A Parts List for Fungal Cellulosomes Revealed by Comparative Genomics.</title>
        <authorList>
            <consortium name="DOE Joint Genome Institute"/>
            <person name="Haitjema C.H."/>
            <person name="Gilmore S.P."/>
            <person name="Henske J.K."/>
            <person name="Solomon K.V."/>
            <person name="De Groot R."/>
            <person name="Kuo A."/>
            <person name="Mondo S.J."/>
            <person name="Salamov A.A."/>
            <person name="Labutti K."/>
            <person name="Zhao Z."/>
            <person name="Chiniquy J."/>
            <person name="Barry K."/>
            <person name="Brewer H.M."/>
            <person name="Purvine S.O."/>
            <person name="Wright A.T."/>
            <person name="Boxma B."/>
            <person name="Van Alen T."/>
            <person name="Hackstein J.H."/>
            <person name="Baker S.E."/>
            <person name="Grigoriev I.V."/>
            <person name="O'Malley M.A."/>
        </authorList>
    </citation>
    <scope>NUCLEOTIDE SEQUENCE [LARGE SCALE GENOMIC DNA]</scope>
    <source>
        <strain evidence="2 3">S4</strain>
    </source>
</reference>
<keyword evidence="3" id="KW-1185">Reference proteome</keyword>
<evidence type="ECO:0000313" key="3">
    <source>
        <dbReference type="Proteomes" id="UP000193944"/>
    </source>
</evidence>
<reference evidence="2 3" key="2">
    <citation type="submission" date="2016-08" db="EMBL/GenBank/DDBJ databases">
        <title>Pervasive Adenine N6-methylation of Active Genes in Fungi.</title>
        <authorList>
            <consortium name="DOE Joint Genome Institute"/>
            <person name="Mondo S.J."/>
            <person name="Dannebaum R.O."/>
            <person name="Kuo R.C."/>
            <person name="Labutti K."/>
            <person name="Haridas S."/>
            <person name="Kuo A."/>
            <person name="Salamov A."/>
            <person name="Ahrendt S.R."/>
            <person name="Lipzen A."/>
            <person name="Sullivan W."/>
            <person name="Andreopoulos W.B."/>
            <person name="Clum A."/>
            <person name="Lindquist E."/>
            <person name="Daum C."/>
            <person name="Ramamoorthy G.K."/>
            <person name="Gryganskyi A."/>
            <person name="Culley D."/>
            <person name="Magnuson J.K."/>
            <person name="James T.Y."/>
            <person name="O'Malley M.A."/>
            <person name="Stajich J.E."/>
            <person name="Spatafora J.W."/>
            <person name="Visel A."/>
            <person name="Grigoriev I.V."/>
        </authorList>
    </citation>
    <scope>NUCLEOTIDE SEQUENCE [LARGE SCALE GENOMIC DNA]</scope>
    <source>
        <strain evidence="2 3">S4</strain>
    </source>
</reference>
<organism evidence="2 3">
    <name type="scientific">Anaeromyces robustus</name>
    <dbReference type="NCBI Taxonomy" id="1754192"/>
    <lineage>
        <taxon>Eukaryota</taxon>
        <taxon>Fungi</taxon>
        <taxon>Fungi incertae sedis</taxon>
        <taxon>Chytridiomycota</taxon>
        <taxon>Chytridiomycota incertae sedis</taxon>
        <taxon>Neocallimastigomycetes</taxon>
        <taxon>Neocallimastigales</taxon>
        <taxon>Neocallimastigaceae</taxon>
        <taxon>Anaeromyces</taxon>
    </lineage>
</organism>
<feature type="transmembrane region" description="Helical" evidence="1">
    <location>
        <begin position="68"/>
        <end position="87"/>
    </location>
</feature>
<evidence type="ECO:0000313" key="2">
    <source>
        <dbReference type="EMBL" id="ORX87864.1"/>
    </source>
</evidence>
<dbReference type="AlphaFoldDB" id="A0A1Y1XRC8"/>
<dbReference type="EMBL" id="MCFG01000004">
    <property type="protein sequence ID" value="ORX87864.1"/>
    <property type="molecule type" value="Genomic_DNA"/>
</dbReference>